<dbReference type="CDD" id="cd02007">
    <property type="entry name" value="TPP_DXS"/>
    <property type="match status" value="1"/>
</dbReference>
<dbReference type="SMART" id="SM00861">
    <property type="entry name" value="Transket_pyr"/>
    <property type="match status" value="1"/>
</dbReference>
<feature type="binding site" evidence="10">
    <location>
        <begin position="148"/>
        <end position="149"/>
    </location>
    <ligand>
        <name>thiamine diphosphate</name>
        <dbReference type="ChEBI" id="CHEBI:58937"/>
    </ligand>
</feature>
<dbReference type="GO" id="GO:0005829">
    <property type="term" value="C:cytosol"/>
    <property type="evidence" value="ECO:0007669"/>
    <property type="project" value="TreeGrafter"/>
</dbReference>
<dbReference type="GO" id="GO:0019288">
    <property type="term" value="P:isopentenyl diphosphate biosynthetic process, methylerythritol 4-phosphate pathway"/>
    <property type="evidence" value="ECO:0007669"/>
    <property type="project" value="TreeGrafter"/>
</dbReference>
<evidence type="ECO:0000256" key="7">
    <source>
        <dbReference type="ARBA" id="ARBA00022977"/>
    </source>
</evidence>
<feature type="binding site" evidence="10">
    <location>
        <position position="75"/>
    </location>
    <ligand>
        <name>thiamine diphosphate</name>
        <dbReference type="ChEBI" id="CHEBI:58937"/>
    </ligand>
</feature>
<dbReference type="EMBL" id="CP023819">
    <property type="protein sequence ID" value="ATL89030.1"/>
    <property type="molecule type" value="Genomic_DNA"/>
</dbReference>
<dbReference type="NCBIfam" id="TIGR00204">
    <property type="entry name" value="dxs"/>
    <property type="match status" value="1"/>
</dbReference>
<sequence>MNSPLLEKISQPSDLKKLSSQQTVQLCAEIREFLLDNVSKTGGHLASNLGAVELTVALHRVLTTPTDEIVFDVGHQCYTHKLLTGRREGFAKLRQLDGISGFPNPNESEHDAFIAGHGNTALSLAVGIAWAKKLRGEPGQVVALIGDGAFTGGMVYEGMNNIGGLDNLLVILNDNKMSISKNVGALSRYLSHLRTTSRYYDAKENVRSFLDGVPVIGPPLKSAIQNSKAMVRRAMYHSTMFEDMGFHYYGPFDGNNEPELEGILRDIHRQPGPHFLHVVTKKGKGYAPAESNPGNFHGVSTFDLVNSIPDPEVAPKESFSTVFGNVLNKEGAENQKICAITAAMKYGTGLQFFAHTHPKRFFDVGMAEQHAVTFAAGLASQGMLPVVCIYSTFLQRSYDQIIHDVNLLKENVVLAIDRAGFVPADGETHQGIFDPAFLSQVGIPVYSPSNYAELRHWLPILLSDEMQGPRAIRYPRGGESAALAQFGCSGKEYDRLYTAPDARTVMVSYADEVEDVLTAAKLLGKEDVPCDVYKIVKIYPFTPELVSEISRYDVVLFAEECVACGGIGEHLEMALRKAGWQGAYIHRGVEDVRLPHATVPQIKQSTGLDAEHLAQAIRTWKGAES</sequence>
<feature type="binding site" evidence="10">
    <location>
        <position position="175"/>
    </location>
    <ligand>
        <name>Mg(2+)</name>
        <dbReference type="ChEBI" id="CHEBI:18420"/>
    </ligand>
</feature>
<dbReference type="PROSITE" id="PS00802">
    <property type="entry name" value="TRANSKETOLASE_2"/>
    <property type="match status" value="1"/>
</dbReference>
<dbReference type="InterPro" id="IPR049557">
    <property type="entry name" value="Transketolase_CS"/>
</dbReference>
<protein>
    <recommendedName>
        <fullName evidence="10">1-deoxy-D-xylulose-5-phosphate synthase</fullName>
        <ecNumber evidence="10">2.2.1.7</ecNumber>
    </recommendedName>
    <alternativeName>
        <fullName evidence="10">1-deoxyxylulose-5-phosphate synthase</fullName>
        <shortName evidence="10">DXP synthase</shortName>
        <shortName evidence="10">DXPS</shortName>
    </alternativeName>
</protein>
<dbReference type="EC" id="2.2.1.7" evidence="10"/>
<organism evidence="12 13">
    <name type="scientific">Faecalibacterium prausnitzii</name>
    <dbReference type="NCBI Taxonomy" id="853"/>
    <lineage>
        <taxon>Bacteria</taxon>
        <taxon>Bacillati</taxon>
        <taxon>Bacillota</taxon>
        <taxon>Clostridia</taxon>
        <taxon>Eubacteriales</taxon>
        <taxon>Oscillospiraceae</taxon>
        <taxon>Faecalibacterium</taxon>
    </lineage>
</organism>
<comment type="cofactor">
    <cofactor evidence="10">
        <name>Mg(2+)</name>
        <dbReference type="ChEBI" id="CHEBI:18420"/>
    </cofactor>
    <text evidence="10">Binds 1 Mg(2+) ion per subunit.</text>
</comment>
<comment type="caution">
    <text evidence="10">Lacks conserved residue(s) required for the propagation of feature annotation.</text>
</comment>
<feature type="binding site" evidence="10">
    <location>
        <position position="147"/>
    </location>
    <ligand>
        <name>Mg(2+)</name>
        <dbReference type="ChEBI" id="CHEBI:18420"/>
    </ligand>
</feature>
<feature type="binding site" evidence="10">
    <location>
        <position position="286"/>
    </location>
    <ligand>
        <name>thiamine diphosphate</name>
        <dbReference type="ChEBI" id="CHEBI:58937"/>
    </ligand>
</feature>
<accession>A0A291T7G5</accession>
<feature type="binding site" evidence="10">
    <location>
        <position position="175"/>
    </location>
    <ligand>
        <name>thiamine diphosphate</name>
        <dbReference type="ChEBI" id="CHEBI:58937"/>
    </ligand>
</feature>
<dbReference type="Gene3D" id="3.40.50.920">
    <property type="match status" value="1"/>
</dbReference>
<dbReference type="RefSeq" id="WP_098922374.1">
    <property type="nucleotide sequence ID" value="NZ_CP023819.1"/>
</dbReference>
<dbReference type="InterPro" id="IPR009014">
    <property type="entry name" value="Transketo_C/PFOR_II"/>
</dbReference>
<dbReference type="Gene3D" id="3.40.50.970">
    <property type="match status" value="2"/>
</dbReference>
<dbReference type="PANTHER" id="PTHR43322:SF5">
    <property type="entry name" value="1-DEOXY-D-XYLULOSE-5-PHOSPHATE SYNTHASE, CHLOROPLASTIC"/>
    <property type="match status" value="1"/>
</dbReference>
<evidence type="ECO:0000256" key="6">
    <source>
        <dbReference type="ARBA" id="ARBA00022842"/>
    </source>
</evidence>
<evidence type="ECO:0000259" key="11">
    <source>
        <dbReference type="SMART" id="SM00861"/>
    </source>
</evidence>
<evidence type="ECO:0000256" key="8">
    <source>
        <dbReference type="ARBA" id="ARBA00023052"/>
    </source>
</evidence>
<keyword evidence="8 10" id="KW-0786">Thiamine pyrophosphate</keyword>
<name>A0A291T7G5_9FIRM</name>
<evidence type="ECO:0000313" key="13">
    <source>
        <dbReference type="Proteomes" id="UP000223709"/>
    </source>
</evidence>
<dbReference type="HAMAP" id="MF_00315">
    <property type="entry name" value="DXP_synth"/>
    <property type="match status" value="1"/>
</dbReference>
<evidence type="ECO:0000256" key="10">
    <source>
        <dbReference type="HAMAP-Rule" id="MF_00315"/>
    </source>
</evidence>
<dbReference type="InterPro" id="IPR005475">
    <property type="entry name" value="Transketolase-like_Pyr-bd"/>
</dbReference>
<evidence type="ECO:0000256" key="5">
    <source>
        <dbReference type="ARBA" id="ARBA00022723"/>
    </source>
</evidence>
<dbReference type="UniPathway" id="UPA00064">
    <property type="reaction ID" value="UER00091"/>
</dbReference>
<comment type="pathway">
    <text evidence="1 10">Metabolic intermediate biosynthesis; 1-deoxy-D-xylulose 5-phosphate biosynthesis; 1-deoxy-D-xylulose 5-phosphate from D-glyceraldehyde 3-phosphate and pyruvate: step 1/1.</text>
</comment>
<dbReference type="NCBIfam" id="NF003933">
    <property type="entry name" value="PRK05444.2-2"/>
    <property type="match status" value="1"/>
</dbReference>
<dbReference type="SUPFAM" id="SSF52922">
    <property type="entry name" value="TK C-terminal domain-like"/>
    <property type="match status" value="1"/>
</dbReference>
<proteinExistence type="inferred from homology"/>
<dbReference type="InterPro" id="IPR033248">
    <property type="entry name" value="Transketolase_C"/>
</dbReference>
<evidence type="ECO:0000256" key="9">
    <source>
        <dbReference type="ARBA" id="ARBA00023229"/>
    </source>
</evidence>
<dbReference type="PROSITE" id="PS00801">
    <property type="entry name" value="TRANSKETOLASE_1"/>
    <property type="match status" value="1"/>
</dbReference>
<evidence type="ECO:0000256" key="3">
    <source>
        <dbReference type="ARBA" id="ARBA00011738"/>
    </source>
</evidence>
<comment type="function">
    <text evidence="10">Catalyzes the acyloin condensation reaction between C atoms 2 and 3 of pyruvate and glyceraldehyde 3-phosphate to yield 1-deoxy-D-xylulose-5-phosphate (DXP).</text>
</comment>
<dbReference type="PANTHER" id="PTHR43322">
    <property type="entry name" value="1-D-DEOXYXYLULOSE 5-PHOSPHATE SYNTHASE-RELATED"/>
    <property type="match status" value="1"/>
</dbReference>
<comment type="cofactor">
    <cofactor evidence="10">
        <name>thiamine diphosphate</name>
        <dbReference type="ChEBI" id="CHEBI:58937"/>
    </cofactor>
    <text evidence="10">Binds 1 thiamine pyrophosphate per subunit.</text>
</comment>
<keyword evidence="7 10" id="KW-0784">Thiamine biosynthesis</keyword>
<dbReference type="GO" id="GO:0016114">
    <property type="term" value="P:terpenoid biosynthetic process"/>
    <property type="evidence" value="ECO:0007669"/>
    <property type="project" value="UniProtKB-UniRule"/>
</dbReference>
<keyword evidence="5 10" id="KW-0479">Metal-binding</keyword>
<evidence type="ECO:0000256" key="1">
    <source>
        <dbReference type="ARBA" id="ARBA00004980"/>
    </source>
</evidence>
<dbReference type="GO" id="GO:0008661">
    <property type="term" value="F:1-deoxy-D-xylulose-5-phosphate synthase activity"/>
    <property type="evidence" value="ECO:0007669"/>
    <property type="project" value="UniProtKB-UniRule"/>
</dbReference>
<evidence type="ECO:0000256" key="2">
    <source>
        <dbReference type="ARBA" id="ARBA00011081"/>
    </source>
</evidence>
<dbReference type="CDD" id="cd07033">
    <property type="entry name" value="TPP_PYR_DXS_TK_like"/>
    <property type="match status" value="1"/>
</dbReference>
<keyword evidence="9 10" id="KW-0414">Isoprene biosynthesis</keyword>
<comment type="subunit">
    <text evidence="3 10">Homodimer.</text>
</comment>
<dbReference type="GO" id="GO:0009228">
    <property type="term" value="P:thiamine biosynthetic process"/>
    <property type="evidence" value="ECO:0007669"/>
    <property type="project" value="UniProtKB-UniRule"/>
</dbReference>
<dbReference type="InterPro" id="IPR020826">
    <property type="entry name" value="Transketolase_BS"/>
</dbReference>
<comment type="similarity">
    <text evidence="2 10">Belongs to the transketolase family. DXPS subfamily.</text>
</comment>
<dbReference type="AlphaFoldDB" id="A0A291T7G5"/>
<gene>
    <name evidence="10 12" type="primary">dxs</name>
    <name evidence="12" type="ORF">CRH10_01210</name>
</gene>
<comment type="catalytic activity">
    <reaction evidence="10">
        <text>D-glyceraldehyde 3-phosphate + pyruvate + H(+) = 1-deoxy-D-xylulose 5-phosphate + CO2</text>
        <dbReference type="Rhea" id="RHEA:12605"/>
        <dbReference type="ChEBI" id="CHEBI:15361"/>
        <dbReference type="ChEBI" id="CHEBI:15378"/>
        <dbReference type="ChEBI" id="CHEBI:16526"/>
        <dbReference type="ChEBI" id="CHEBI:57792"/>
        <dbReference type="ChEBI" id="CHEBI:59776"/>
        <dbReference type="EC" id="2.2.1.7"/>
    </reaction>
</comment>
<dbReference type="GO" id="GO:0000287">
    <property type="term" value="F:magnesium ion binding"/>
    <property type="evidence" value="ECO:0007669"/>
    <property type="project" value="UniProtKB-UniRule"/>
</dbReference>
<dbReference type="Proteomes" id="UP000223709">
    <property type="component" value="Chromosome"/>
</dbReference>
<reference evidence="12 13" key="1">
    <citation type="submission" date="2017-10" db="EMBL/GenBank/DDBJ databases">
        <title>Complete Genome Sequence of Faecalibacterium prausnitzii isolated from the gut of healthy adult Indian.</title>
        <authorList>
            <person name="Bag S."/>
            <person name="Ghosh T.S."/>
            <person name="Das B."/>
        </authorList>
    </citation>
    <scope>NUCLEOTIDE SEQUENCE [LARGE SCALE GENOMIC DNA]</scope>
    <source>
        <strain evidence="12 13">Indica</strain>
    </source>
</reference>
<dbReference type="InterPro" id="IPR029061">
    <property type="entry name" value="THDP-binding"/>
</dbReference>
<feature type="binding site" evidence="10">
    <location>
        <position position="368"/>
    </location>
    <ligand>
        <name>thiamine diphosphate</name>
        <dbReference type="ChEBI" id="CHEBI:58937"/>
    </ligand>
</feature>
<dbReference type="InterPro" id="IPR005477">
    <property type="entry name" value="Dxylulose-5-P_synthase"/>
</dbReference>
<evidence type="ECO:0000313" key="12">
    <source>
        <dbReference type="EMBL" id="ATL89030.1"/>
    </source>
</evidence>
<dbReference type="Pfam" id="PF02780">
    <property type="entry name" value="Transketolase_C"/>
    <property type="match status" value="1"/>
</dbReference>
<keyword evidence="6 10" id="KW-0460">Magnesium</keyword>
<dbReference type="Pfam" id="PF02779">
    <property type="entry name" value="Transket_pyr"/>
    <property type="match status" value="1"/>
</dbReference>
<evidence type="ECO:0000256" key="4">
    <source>
        <dbReference type="ARBA" id="ARBA00022679"/>
    </source>
</evidence>
<feature type="domain" description="Transketolase-like pyrimidine-binding" evidence="11">
    <location>
        <begin position="317"/>
        <end position="481"/>
    </location>
</feature>
<dbReference type="Pfam" id="PF13292">
    <property type="entry name" value="DXP_synthase_N"/>
    <property type="match status" value="1"/>
</dbReference>
<dbReference type="SUPFAM" id="SSF52518">
    <property type="entry name" value="Thiamin diphosphate-binding fold (THDP-binding)"/>
    <property type="match status" value="1"/>
</dbReference>
<dbReference type="GO" id="GO:0030976">
    <property type="term" value="F:thiamine pyrophosphate binding"/>
    <property type="evidence" value="ECO:0007669"/>
    <property type="project" value="UniProtKB-UniRule"/>
</dbReference>
<keyword evidence="4 10" id="KW-0808">Transferase</keyword>